<sequence>MAKRNLDYTVSSGNIFADLGLPNSEELLAKAELANKISTLVGKRDLTQAQTAKLLGIDQPKVSALLRGKLSGFSIERLLRFLLLLGHDVKITVQPARGRARVRVA</sequence>
<proteinExistence type="predicted"/>
<dbReference type="InterPro" id="IPR039554">
    <property type="entry name" value="HigA2-like_HTH"/>
</dbReference>
<organism evidence="2 3">
    <name type="scientific">Koribacter versatilis (strain Ellin345)</name>
    <dbReference type="NCBI Taxonomy" id="204669"/>
    <lineage>
        <taxon>Bacteria</taxon>
        <taxon>Pseudomonadati</taxon>
        <taxon>Acidobacteriota</taxon>
        <taxon>Terriglobia</taxon>
        <taxon>Terriglobales</taxon>
        <taxon>Candidatus Korobacteraceae</taxon>
        <taxon>Candidatus Korobacter</taxon>
    </lineage>
</organism>
<dbReference type="HOGENOM" id="CLU_163934_0_0_0"/>
<dbReference type="OrthoDB" id="122101at2"/>
<feature type="domain" description="HTH cro/C1-type" evidence="1">
    <location>
        <begin position="43"/>
        <end position="92"/>
    </location>
</feature>
<dbReference type="STRING" id="204669.Acid345_3587"/>
<dbReference type="SUPFAM" id="SSF47413">
    <property type="entry name" value="lambda repressor-like DNA-binding domains"/>
    <property type="match status" value="1"/>
</dbReference>
<evidence type="ECO:0000313" key="3">
    <source>
        <dbReference type="Proteomes" id="UP000002432"/>
    </source>
</evidence>
<dbReference type="eggNOG" id="COG5606">
    <property type="taxonomic scope" value="Bacteria"/>
</dbReference>
<dbReference type="KEGG" id="aba:Acid345_3587"/>
<dbReference type="EMBL" id="CP000360">
    <property type="protein sequence ID" value="ABF42588.1"/>
    <property type="molecule type" value="Genomic_DNA"/>
</dbReference>
<keyword evidence="3" id="KW-1185">Reference proteome</keyword>
<protein>
    <submittedName>
        <fullName evidence="2">Transcriptional regulator, XRE family</fullName>
    </submittedName>
</protein>
<dbReference type="Gene3D" id="1.10.260.40">
    <property type="entry name" value="lambda repressor-like DNA-binding domains"/>
    <property type="match status" value="1"/>
</dbReference>
<dbReference type="Pfam" id="PF13744">
    <property type="entry name" value="HTH_37"/>
    <property type="match status" value="1"/>
</dbReference>
<dbReference type="PROSITE" id="PS50943">
    <property type="entry name" value="HTH_CROC1"/>
    <property type="match status" value="1"/>
</dbReference>
<evidence type="ECO:0000313" key="2">
    <source>
        <dbReference type="EMBL" id="ABF42588.1"/>
    </source>
</evidence>
<dbReference type="EnsemblBacteria" id="ABF42588">
    <property type="protein sequence ID" value="ABF42588"/>
    <property type="gene ID" value="Acid345_3587"/>
</dbReference>
<evidence type="ECO:0000259" key="1">
    <source>
        <dbReference type="PROSITE" id="PS50943"/>
    </source>
</evidence>
<dbReference type="InterPro" id="IPR010982">
    <property type="entry name" value="Lambda_DNA-bd_dom_sf"/>
</dbReference>
<dbReference type="InterPro" id="IPR001387">
    <property type="entry name" value="Cro/C1-type_HTH"/>
</dbReference>
<dbReference type="GO" id="GO:0003677">
    <property type="term" value="F:DNA binding"/>
    <property type="evidence" value="ECO:0007669"/>
    <property type="project" value="InterPro"/>
</dbReference>
<dbReference type="Proteomes" id="UP000002432">
    <property type="component" value="Chromosome"/>
</dbReference>
<reference evidence="2 3" key="1">
    <citation type="journal article" date="2009" name="Appl. Environ. Microbiol.">
        <title>Three genomes from the phylum Acidobacteria provide insight into the lifestyles of these microorganisms in soils.</title>
        <authorList>
            <person name="Ward N.L."/>
            <person name="Challacombe J.F."/>
            <person name="Janssen P.H."/>
            <person name="Henrissat B."/>
            <person name="Coutinho P.M."/>
            <person name="Wu M."/>
            <person name="Xie G."/>
            <person name="Haft D.H."/>
            <person name="Sait M."/>
            <person name="Badger J."/>
            <person name="Barabote R.D."/>
            <person name="Bradley B."/>
            <person name="Brettin T.S."/>
            <person name="Brinkac L.M."/>
            <person name="Bruce D."/>
            <person name="Creasy T."/>
            <person name="Daugherty S.C."/>
            <person name="Davidsen T.M."/>
            <person name="DeBoy R.T."/>
            <person name="Detter J.C."/>
            <person name="Dodson R.J."/>
            <person name="Durkin A.S."/>
            <person name="Ganapathy A."/>
            <person name="Gwinn-Giglio M."/>
            <person name="Han C.S."/>
            <person name="Khouri H."/>
            <person name="Kiss H."/>
            <person name="Kothari S.P."/>
            <person name="Madupu R."/>
            <person name="Nelson K.E."/>
            <person name="Nelson W.C."/>
            <person name="Paulsen I."/>
            <person name="Penn K."/>
            <person name="Ren Q."/>
            <person name="Rosovitz M.J."/>
            <person name="Selengut J.D."/>
            <person name="Shrivastava S."/>
            <person name="Sullivan S.A."/>
            <person name="Tapia R."/>
            <person name="Thompson L.S."/>
            <person name="Watkins K.L."/>
            <person name="Yang Q."/>
            <person name="Yu C."/>
            <person name="Zafar N."/>
            <person name="Zhou L."/>
            <person name="Kuske C.R."/>
        </authorList>
    </citation>
    <scope>NUCLEOTIDE SEQUENCE [LARGE SCALE GENOMIC DNA]</scope>
    <source>
        <strain evidence="2 3">Ellin345</strain>
    </source>
</reference>
<accession>Q1IKL2</accession>
<name>Q1IKL2_KORVE</name>
<gene>
    <name evidence="2" type="ordered locus">Acid345_3587</name>
</gene>
<dbReference type="AlphaFoldDB" id="Q1IKL2"/>
<dbReference type="RefSeq" id="WP_011524387.1">
    <property type="nucleotide sequence ID" value="NC_008009.1"/>
</dbReference>